<keyword evidence="2" id="KW-1185">Reference proteome</keyword>
<dbReference type="EMBL" id="PVLR01000024">
    <property type="protein sequence ID" value="PRD68757.1"/>
    <property type="molecule type" value="Genomic_DNA"/>
</dbReference>
<sequence length="119" mass="13253">MTTSKATPRPLSLVIPQDVPTIYVEGIAQMLLGFPNSRVHFYDVMTTPPQEHHDHEKHRVRCELVMPTAALVEMCRSILGHIATASPNLQMTSTEWMQRVQEILDQAGHPIAAASPNTD</sequence>
<reference evidence="1 2" key="1">
    <citation type="submission" date="2018-03" db="EMBL/GenBank/DDBJ databases">
        <title>Comparative genomics illustrates the genes involved in a hyperalkaliphilic mechanisms of Serpentinomonas isolated from highly-alkaline calcium-rich serpentinized springs.</title>
        <authorList>
            <person name="Suzuki S."/>
            <person name="Ishii S."/>
            <person name="Walworth N."/>
            <person name="Bird L."/>
            <person name="Kuenen J.G."/>
            <person name="Nealson K.H."/>
        </authorList>
    </citation>
    <scope>NUCLEOTIDE SEQUENCE [LARGE SCALE GENOMIC DNA]</scope>
    <source>
        <strain evidence="1 2">83</strain>
    </source>
</reference>
<name>A0A2S9KE88_9BURK</name>
<accession>A0A2S9KE88</accession>
<organism evidence="1 2">
    <name type="scientific">Malikia spinosa</name>
    <dbReference type="NCBI Taxonomy" id="86180"/>
    <lineage>
        <taxon>Bacteria</taxon>
        <taxon>Pseudomonadati</taxon>
        <taxon>Pseudomonadota</taxon>
        <taxon>Betaproteobacteria</taxon>
        <taxon>Burkholderiales</taxon>
        <taxon>Comamonadaceae</taxon>
        <taxon>Malikia</taxon>
    </lineage>
</organism>
<dbReference type="OrthoDB" id="8912688at2"/>
<dbReference type="AlphaFoldDB" id="A0A2S9KE88"/>
<evidence type="ECO:0000313" key="2">
    <source>
        <dbReference type="Proteomes" id="UP000238326"/>
    </source>
</evidence>
<dbReference type="Proteomes" id="UP000238326">
    <property type="component" value="Unassembled WGS sequence"/>
</dbReference>
<comment type="caution">
    <text evidence="1">The sequence shown here is derived from an EMBL/GenBank/DDBJ whole genome shotgun (WGS) entry which is preliminary data.</text>
</comment>
<proteinExistence type="predicted"/>
<gene>
    <name evidence="1" type="ORF">C6P61_09660</name>
</gene>
<protein>
    <submittedName>
        <fullName evidence="1">Uncharacterized protein</fullName>
    </submittedName>
</protein>
<evidence type="ECO:0000313" key="1">
    <source>
        <dbReference type="EMBL" id="PRD68757.1"/>
    </source>
</evidence>